<dbReference type="KEGG" id="xap:XA3_17840"/>
<name>A0AAU9DYQ8_9LACO</name>
<reference evidence="1 2" key="1">
    <citation type="journal article" date="2023" name="Microbiol. Spectr.">
        <title>Symbiosis of Carpenter Bees with Uncharacterized Lactic Acid Bacteria Showing NAD Auxotrophy.</title>
        <authorList>
            <person name="Kawasaki S."/>
            <person name="Ozawa K."/>
            <person name="Mori T."/>
            <person name="Yamamoto A."/>
            <person name="Ito M."/>
            <person name="Ohkuma M."/>
            <person name="Sakamoto M."/>
            <person name="Matsutani M."/>
        </authorList>
    </citation>
    <scope>NUCLEOTIDE SEQUENCE [LARGE SCALE GENOMIC DNA]</scope>
    <source>
        <strain evidence="1 2">XA3</strain>
    </source>
</reference>
<accession>A0AAU9DYQ8</accession>
<evidence type="ECO:0000313" key="2">
    <source>
        <dbReference type="Proteomes" id="UP001321861"/>
    </source>
</evidence>
<dbReference type="EMBL" id="AP026802">
    <property type="protein sequence ID" value="BDR59343.1"/>
    <property type="molecule type" value="Genomic_DNA"/>
</dbReference>
<dbReference type="AlphaFoldDB" id="A0AAU9DYQ8"/>
<dbReference type="InterPro" id="IPR024524">
    <property type="entry name" value="DUF3800"/>
</dbReference>
<gene>
    <name evidence="1" type="ORF">XA3_17840</name>
</gene>
<protein>
    <recommendedName>
        <fullName evidence="3">DUF3800 domain-containing protein</fullName>
    </recommendedName>
</protein>
<keyword evidence="2" id="KW-1185">Reference proteome</keyword>
<dbReference type="Pfam" id="PF12686">
    <property type="entry name" value="DUF3800"/>
    <property type="match status" value="1"/>
</dbReference>
<proteinExistence type="predicted"/>
<organism evidence="1 2">
    <name type="scientific">Xylocopilactobacillus apicola</name>
    <dbReference type="NCBI Taxonomy" id="2932184"/>
    <lineage>
        <taxon>Bacteria</taxon>
        <taxon>Bacillati</taxon>
        <taxon>Bacillota</taxon>
        <taxon>Bacilli</taxon>
        <taxon>Lactobacillales</taxon>
        <taxon>Lactobacillaceae</taxon>
        <taxon>Xylocopilactobacillus</taxon>
    </lineage>
</organism>
<dbReference type="RefSeq" id="WP_317635144.1">
    <property type="nucleotide sequence ID" value="NZ_AP026802.1"/>
</dbReference>
<sequence>MNIYVYSDESGVFDKKHNDFFVYGGIVIFTTENHENWKRKYKKAEQTIRKIEKLDKDTEVKATNISNKSKNKLFRSLNKIEKFGGIIYQPKVLDNIFENKKSKQRYLDYIFKICVKRKFEDLINKDILNPENVENIYFFADEHSTATNGKYELTEGLEQEFKFGTNNWNYSKFFPPIFPSMSSISLDYCNSQRKILIRSADIIANKLLYSAKKKIIPDLQKDNFIITTFPNN</sequence>
<dbReference type="Proteomes" id="UP001321861">
    <property type="component" value="Chromosome"/>
</dbReference>
<evidence type="ECO:0008006" key="3">
    <source>
        <dbReference type="Google" id="ProtNLM"/>
    </source>
</evidence>
<evidence type="ECO:0000313" key="1">
    <source>
        <dbReference type="EMBL" id="BDR59343.1"/>
    </source>
</evidence>